<dbReference type="EMBL" id="CP017478">
    <property type="protein sequence ID" value="AOW19400.1"/>
    <property type="molecule type" value="Genomic_DNA"/>
</dbReference>
<dbReference type="GO" id="GO:0019509">
    <property type="term" value="P:L-methionine salvage from methylthioadenosine"/>
    <property type="evidence" value="ECO:0007669"/>
    <property type="project" value="UniProtKB-UniPathway"/>
</dbReference>
<dbReference type="CDD" id="cd09008">
    <property type="entry name" value="MTAN"/>
    <property type="match status" value="1"/>
</dbReference>
<evidence type="ECO:0000256" key="1">
    <source>
        <dbReference type="ARBA" id="ARBA00004945"/>
    </source>
</evidence>
<dbReference type="NCBIfam" id="NF004079">
    <property type="entry name" value="PRK05584.1"/>
    <property type="match status" value="1"/>
</dbReference>
<comment type="pathway">
    <text evidence="1">Amino-acid biosynthesis; L-methionine biosynthesis via salvage pathway; S-methyl-5-thio-alpha-D-ribose 1-phosphate from S-methyl-5'-thioadenosine (hydrolase route): step 1/2.</text>
</comment>
<name>A0A1D8P491_9FLAO</name>
<keyword evidence="5" id="KW-0486">Methionine biosynthesis</keyword>
<evidence type="ECO:0000259" key="6">
    <source>
        <dbReference type="Pfam" id="PF01048"/>
    </source>
</evidence>
<organism evidence="7 8">
    <name type="scientific">Urechidicola croceus</name>
    <dbReference type="NCBI Taxonomy" id="1850246"/>
    <lineage>
        <taxon>Bacteria</taxon>
        <taxon>Pseudomonadati</taxon>
        <taxon>Bacteroidota</taxon>
        <taxon>Flavobacteriia</taxon>
        <taxon>Flavobacteriales</taxon>
        <taxon>Flavobacteriaceae</taxon>
        <taxon>Urechidicola</taxon>
    </lineage>
</organism>
<evidence type="ECO:0000256" key="5">
    <source>
        <dbReference type="ARBA" id="ARBA00023167"/>
    </source>
</evidence>
<dbReference type="NCBIfam" id="TIGR01704">
    <property type="entry name" value="MTA_SAH-Nsdase"/>
    <property type="match status" value="1"/>
</dbReference>
<dbReference type="GO" id="GO:0005829">
    <property type="term" value="C:cytosol"/>
    <property type="evidence" value="ECO:0007669"/>
    <property type="project" value="TreeGrafter"/>
</dbReference>
<dbReference type="InterPro" id="IPR035994">
    <property type="entry name" value="Nucleoside_phosphorylase_sf"/>
</dbReference>
<dbReference type="Gene3D" id="3.40.50.1580">
    <property type="entry name" value="Nucleoside phosphorylase domain"/>
    <property type="match status" value="1"/>
</dbReference>
<dbReference type="KEGG" id="lul:LPB138_01295"/>
<dbReference type="SUPFAM" id="SSF53167">
    <property type="entry name" value="Purine and uridine phosphorylases"/>
    <property type="match status" value="1"/>
</dbReference>
<dbReference type="PANTHER" id="PTHR46832:SF1">
    <property type="entry name" value="5'-METHYLTHIOADENOSINE_S-ADENOSYLHOMOCYSTEINE NUCLEOSIDASE"/>
    <property type="match status" value="1"/>
</dbReference>
<evidence type="ECO:0000313" key="8">
    <source>
        <dbReference type="Proteomes" id="UP000176050"/>
    </source>
</evidence>
<accession>A0A1D8P491</accession>
<dbReference type="GO" id="GO:0019284">
    <property type="term" value="P:L-methionine salvage from S-adenosylmethionine"/>
    <property type="evidence" value="ECO:0007669"/>
    <property type="project" value="TreeGrafter"/>
</dbReference>
<dbReference type="GO" id="GO:0008782">
    <property type="term" value="F:adenosylhomocysteine nucleosidase activity"/>
    <property type="evidence" value="ECO:0007669"/>
    <property type="project" value="UniProtKB-EC"/>
</dbReference>
<dbReference type="UniPathway" id="UPA00904">
    <property type="reaction ID" value="UER00871"/>
</dbReference>
<proteinExistence type="predicted"/>
<dbReference type="EC" id="3.2.2.9" evidence="2"/>
<dbReference type="AlphaFoldDB" id="A0A1D8P491"/>
<protein>
    <recommendedName>
        <fullName evidence="2">adenosylhomocysteine nucleosidase</fullName>
        <ecNumber evidence="2">3.2.2.9</ecNumber>
    </recommendedName>
</protein>
<dbReference type="RefSeq" id="WP_070235516.1">
    <property type="nucleotide sequence ID" value="NZ_CP017478.1"/>
</dbReference>
<dbReference type="InterPro" id="IPR000845">
    <property type="entry name" value="Nucleoside_phosphorylase_d"/>
</dbReference>
<dbReference type="InterPro" id="IPR010049">
    <property type="entry name" value="MTA_SAH_Nsdase"/>
</dbReference>
<reference evidence="7 8" key="1">
    <citation type="submission" date="2016-10" db="EMBL/GenBank/DDBJ databases">
        <title>Lutibacter sp. LPB0138, isolated from marine gastropod.</title>
        <authorList>
            <person name="Kim E."/>
            <person name="Yi H."/>
        </authorList>
    </citation>
    <scope>NUCLEOTIDE SEQUENCE [LARGE SCALE GENOMIC DNA]</scope>
    <source>
        <strain evidence="7 8">LPB0138</strain>
    </source>
</reference>
<evidence type="ECO:0000256" key="2">
    <source>
        <dbReference type="ARBA" id="ARBA00011974"/>
    </source>
</evidence>
<dbReference type="Proteomes" id="UP000176050">
    <property type="component" value="Chromosome"/>
</dbReference>
<gene>
    <name evidence="7" type="ORF">LPB138_01295</name>
</gene>
<dbReference type="STRING" id="1850246.LPB138_01295"/>
<evidence type="ECO:0000256" key="4">
    <source>
        <dbReference type="ARBA" id="ARBA00022801"/>
    </source>
</evidence>
<keyword evidence="4" id="KW-0378">Hydrolase</keyword>
<dbReference type="GO" id="GO:0008930">
    <property type="term" value="F:methylthioadenosine nucleosidase activity"/>
    <property type="evidence" value="ECO:0007669"/>
    <property type="project" value="InterPro"/>
</dbReference>
<dbReference type="PANTHER" id="PTHR46832">
    <property type="entry name" value="5'-METHYLTHIOADENOSINE/S-ADENOSYLHOMOCYSTEINE NUCLEOSIDASE"/>
    <property type="match status" value="1"/>
</dbReference>
<keyword evidence="8" id="KW-1185">Reference proteome</keyword>
<dbReference type="OrthoDB" id="9792278at2"/>
<sequence length="244" mass="27473">MIGIISAMQEEIQALLDNLHNITITEKGKRKYYSGILFNKEVVLVFSRWGKVASAATTTQLINDFDLKEIIFTGVAGAIQPHLNIGDVVIGKNLYQHDLNAQPFYDKFEIPILKKKYLKAKEHSQLLSSTTFFLNEYFEFIDKSEAQEFNITHPKVIHGDIASGDQFISSKEKIAYLNSELPSTLCVEMEGAAVAQVCYEYNVPFSIIRIISDKANDNAEIDFSRFANTVASNYALGILKNYLV</sequence>
<dbReference type="GO" id="GO:0009164">
    <property type="term" value="P:nucleoside catabolic process"/>
    <property type="evidence" value="ECO:0007669"/>
    <property type="project" value="InterPro"/>
</dbReference>
<evidence type="ECO:0000256" key="3">
    <source>
        <dbReference type="ARBA" id="ARBA00022605"/>
    </source>
</evidence>
<evidence type="ECO:0000313" key="7">
    <source>
        <dbReference type="EMBL" id="AOW19400.1"/>
    </source>
</evidence>
<keyword evidence="3" id="KW-0028">Amino-acid biosynthesis</keyword>
<dbReference type="Pfam" id="PF01048">
    <property type="entry name" value="PNP_UDP_1"/>
    <property type="match status" value="1"/>
</dbReference>
<feature type="domain" description="Nucleoside phosphorylase" evidence="6">
    <location>
        <begin position="2"/>
        <end position="233"/>
    </location>
</feature>